<dbReference type="RefSeq" id="WP_138052088.1">
    <property type="nucleotide sequence ID" value="NZ_VAWE01000001.1"/>
</dbReference>
<gene>
    <name evidence="2" type="ORF">FEF34_05400</name>
</gene>
<evidence type="ECO:0000313" key="3">
    <source>
        <dbReference type="Proteomes" id="UP000305921"/>
    </source>
</evidence>
<feature type="domain" description="VOC" evidence="1">
    <location>
        <begin position="10"/>
        <end position="123"/>
    </location>
</feature>
<dbReference type="InterPro" id="IPR029068">
    <property type="entry name" value="Glyas_Bleomycin-R_OHBP_Dase"/>
</dbReference>
<keyword evidence="3" id="KW-1185">Reference proteome</keyword>
<dbReference type="AlphaFoldDB" id="A0A5R9DYK6"/>
<dbReference type="InterPro" id="IPR052164">
    <property type="entry name" value="Anthracycline_SecMetBiosynth"/>
</dbReference>
<organism evidence="2 3">
    <name type="scientific">Streptomyces marianii</name>
    <dbReference type="NCBI Taxonomy" id="1817406"/>
    <lineage>
        <taxon>Bacteria</taxon>
        <taxon>Bacillati</taxon>
        <taxon>Actinomycetota</taxon>
        <taxon>Actinomycetes</taxon>
        <taxon>Kitasatosporales</taxon>
        <taxon>Streptomycetaceae</taxon>
        <taxon>Streptomyces</taxon>
    </lineage>
</organism>
<feature type="domain" description="VOC" evidence="1">
    <location>
        <begin position="137"/>
        <end position="259"/>
    </location>
</feature>
<reference evidence="2 3" key="1">
    <citation type="submission" date="2019-05" db="EMBL/GenBank/DDBJ databases">
        <title>Streptomyces marianii sp. nov., a novel marine actinomycete from southern coast of India.</title>
        <authorList>
            <person name="Iniyan A.M."/>
            <person name="Wink J."/>
            <person name="Ramprasad E."/>
            <person name="Ramana C.V."/>
            <person name="Bunk B."/>
            <person name="Sproer C."/>
            <person name="Joseph F.-J.R.S."/>
            <person name="Vincent S.G.P."/>
        </authorList>
    </citation>
    <scope>NUCLEOTIDE SEQUENCE [LARGE SCALE GENOMIC DNA]</scope>
    <source>
        <strain evidence="2 3">ICN19</strain>
    </source>
</reference>
<dbReference type="SUPFAM" id="SSF54593">
    <property type="entry name" value="Glyoxalase/Bleomycin resistance protein/Dihydroxybiphenyl dioxygenase"/>
    <property type="match status" value="1"/>
</dbReference>
<dbReference type="PANTHER" id="PTHR33993:SF10">
    <property type="entry name" value="CONSERVED PROTEIN"/>
    <property type="match status" value="1"/>
</dbReference>
<dbReference type="Gene3D" id="3.10.180.10">
    <property type="entry name" value="2,3-Dihydroxybiphenyl 1,2-Dioxygenase, domain 1"/>
    <property type="match status" value="2"/>
</dbReference>
<dbReference type="PROSITE" id="PS51819">
    <property type="entry name" value="VOC"/>
    <property type="match status" value="2"/>
</dbReference>
<dbReference type="Pfam" id="PF00903">
    <property type="entry name" value="Glyoxalase"/>
    <property type="match status" value="2"/>
</dbReference>
<protein>
    <submittedName>
        <fullName evidence="2">VOC family protein</fullName>
    </submittedName>
</protein>
<proteinExistence type="predicted"/>
<evidence type="ECO:0000313" key="2">
    <source>
        <dbReference type="EMBL" id="TLQ42680.1"/>
    </source>
</evidence>
<dbReference type="Proteomes" id="UP000305921">
    <property type="component" value="Unassembled WGS sequence"/>
</dbReference>
<comment type="caution">
    <text evidence="2">The sequence shown here is derived from an EMBL/GenBank/DDBJ whole genome shotgun (WGS) entry which is preliminary data.</text>
</comment>
<name>A0A5R9DYK6_9ACTN</name>
<dbReference type="OrthoDB" id="9793039at2"/>
<dbReference type="InterPro" id="IPR004360">
    <property type="entry name" value="Glyas_Fos-R_dOase_dom"/>
</dbReference>
<sequence length="270" mass="28184">MLTTRYLTGSPNWLDLGSPDIGGAASFYGDLFGWTFRSPGPEAGGYGLFELDGRTAAGAMTVPPERVPPGWTLYFQSPSADDAAERVADGGGTVTHEPADVWDLGRTAHFTDPAGVGFATWQPGTNKGLGVVNETGSLCWAELCTPDPGAALEFYRSVFGWDEFAVPVPGGDTYLTVNPAGAGEDAMFAGLVPLETDPVEAVGGPYWLPYFEVTDTDATAAEAEELGGRVRTPPIDVEDVGRIAKLADPYGARFAVIETAVKSAGAANAA</sequence>
<accession>A0A5R9DYK6</accession>
<dbReference type="PANTHER" id="PTHR33993">
    <property type="entry name" value="GLYOXALASE-RELATED"/>
    <property type="match status" value="1"/>
</dbReference>
<dbReference type="CDD" id="cd07247">
    <property type="entry name" value="SgaA_N_like"/>
    <property type="match status" value="2"/>
</dbReference>
<evidence type="ECO:0000259" key="1">
    <source>
        <dbReference type="PROSITE" id="PS51819"/>
    </source>
</evidence>
<dbReference type="EMBL" id="VAWE01000001">
    <property type="protein sequence ID" value="TLQ42680.1"/>
    <property type="molecule type" value="Genomic_DNA"/>
</dbReference>
<dbReference type="InterPro" id="IPR037523">
    <property type="entry name" value="VOC_core"/>
</dbReference>